<reference evidence="6 7" key="1">
    <citation type="submission" date="2019-07" db="EMBL/GenBank/DDBJ databases">
        <title>Whole genome shotgun sequence of Vibrio sagamiensis NBRC 104589.</title>
        <authorList>
            <person name="Hosoyama A."/>
            <person name="Uohara A."/>
            <person name="Ohji S."/>
            <person name="Ichikawa N."/>
        </authorList>
    </citation>
    <scope>NUCLEOTIDE SEQUENCE [LARGE SCALE GENOMIC DNA]</scope>
    <source>
        <strain evidence="6 7">NBRC 104589</strain>
    </source>
</reference>
<dbReference type="AlphaFoldDB" id="A0A511QEN6"/>
<dbReference type="EMBL" id="BJXJ01000015">
    <property type="protein sequence ID" value="GEM75749.1"/>
    <property type="molecule type" value="Genomic_DNA"/>
</dbReference>
<evidence type="ECO:0000313" key="7">
    <source>
        <dbReference type="Proteomes" id="UP000321922"/>
    </source>
</evidence>
<dbReference type="GO" id="GO:0016620">
    <property type="term" value="F:oxidoreductase activity, acting on the aldehyde or oxo group of donors, NAD or NADP as acceptor"/>
    <property type="evidence" value="ECO:0007669"/>
    <property type="project" value="InterPro"/>
</dbReference>
<dbReference type="PROSITE" id="PS00687">
    <property type="entry name" value="ALDEHYDE_DEHYDR_GLU"/>
    <property type="match status" value="1"/>
</dbReference>
<keyword evidence="2 4" id="KW-0560">Oxidoreductase</keyword>
<dbReference type="InterPro" id="IPR016162">
    <property type="entry name" value="Ald_DH_N"/>
</dbReference>
<dbReference type="InterPro" id="IPR016163">
    <property type="entry name" value="Ald_DH_C"/>
</dbReference>
<protein>
    <submittedName>
        <fullName evidence="6">Aldehyde dehydrogenase</fullName>
    </submittedName>
</protein>
<organism evidence="6 7">
    <name type="scientific">Vibrio sagamiensis NBRC 104589</name>
    <dbReference type="NCBI Taxonomy" id="1219064"/>
    <lineage>
        <taxon>Bacteria</taxon>
        <taxon>Pseudomonadati</taxon>
        <taxon>Pseudomonadota</taxon>
        <taxon>Gammaproteobacteria</taxon>
        <taxon>Vibrionales</taxon>
        <taxon>Vibrionaceae</taxon>
        <taxon>Vibrio</taxon>
    </lineage>
</organism>
<sequence>MEQIQLPPSNQLFIHGNWTTSLSTQHYQVYDPGTGHVLMSNVEANDDDIDSAVISSIQGQRGWQALSPAKRGQYLYDLAEKLKQQQEPFAIAETLDTGKPYSEALIDIKTCVDFLRYYAGLCDKLHGETIPVDEEQFSFTIQEPVGVTLHIIPWNFPLFTCIRGIAPALAAGCSVIIKPSEHAPISILMLAQMSRDLGFPAGVINVITGRGTQAGEGLCLHPGVNHITFTGSKLTGTRVLRAAAENMATCTMELGGKSPAIVFQDANLKQAAEDIISASFLNSGQVCSCASRIIIDKSIKDKFIDLLCSKLADISIGHGMSDHQFGAINNPIQMDKIEQAIQLAKQEGATILLGGKRYQNPTHTEGLYFLPTLLDNLPTDSVLLYQEVFGPIICLQSFEGVDQAISLANSTSFGLHAGIYTQDIALGLKLAKRIDAGQVNINQYYASEIYVPFGGNKHSGFGRECGKIAVQNYMKTKATTICLKT</sequence>
<dbReference type="InterPro" id="IPR015590">
    <property type="entry name" value="Aldehyde_DH_dom"/>
</dbReference>
<dbReference type="FunFam" id="3.40.605.10:FF:000007">
    <property type="entry name" value="NAD/NADP-dependent betaine aldehyde dehydrogenase"/>
    <property type="match status" value="1"/>
</dbReference>
<evidence type="ECO:0000256" key="2">
    <source>
        <dbReference type="ARBA" id="ARBA00023002"/>
    </source>
</evidence>
<dbReference type="Proteomes" id="UP000321922">
    <property type="component" value="Unassembled WGS sequence"/>
</dbReference>
<evidence type="ECO:0000259" key="5">
    <source>
        <dbReference type="Pfam" id="PF00171"/>
    </source>
</evidence>
<evidence type="ECO:0000256" key="1">
    <source>
        <dbReference type="ARBA" id="ARBA00009986"/>
    </source>
</evidence>
<evidence type="ECO:0000256" key="4">
    <source>
        <dbReference type="RuleBase" id="RU003345"/>
    </source>
</evidence>
<feature type="domain" description="Aldehyde dehydrogenase" evidence="5">
    <location>
        <begin position="18"/>
        <end position="478"/>
    </location>
</feature>
<dbReference type="PANTHER" id="PTHR11699">
    <property type="entry name" value="ALDEHYDE DEHYDROGENASE-RELATED"/>
    <property type="match status" value="1"/>
</dbReference>
<dbReference type="PROSITE" id="PS00070">
    <property type="entry name" value="ALDEHYDE_DEHYDR_CYS"/>
    <property type="match status" value="1"/>
</dbReference>
<dbReference type="Pfam" id="PF00171">
    <property type="entry name" value="Aldedh"/>
    <property type="match status" value="1"/>
</dbReference>
<dbReference type="InterPro" id="IPR029510">
    <property type="entry name" value="Ald_DH_CS_GLU"/>
</dbReference>
<comment type="similarity">
    <text evidence="1 4">Belongs to the aldehyde dehydrogenase family.</text>
</comment>
<dbReference type="Gene3D" id="3.40.605.10">
    <property type="entry name" value="Aldehyde Dehydrogenase, Chain A, domain 1"/>
    <property type="match status" value="1"/>
</dbReference>
<evidence type="ECO:0000313" key="6">
    <source>
        <dbReference type="EMBL" id="GEM75749.1"/>
    </source>
</evidence>
<accession>A0A511QEN6</accession>
<evidence type="ECO:0000256" key="3">
    <source>
        <dbReference type="PROSITE-ProRule" id="PRU10007"/>
    </source>
</evidence>
<gene>
    <name evidence="6" type="ORF">VSA01S_18610</name>
</gene>
<comment type="caution">
    <text evidence="6">The sequence shown here is derived from an EMBL/GenBank/DDBJ whole genome shotgun (WGS) entry which is preliminary data.</text>
</comment>
<dbReference type="InterPro" id="IPR016160">
    <property type="entry name" value="Ald_DH_CS_CYS"/>
</dbReference>
<feature type="active site" evidence="3">
    <location>
        <position position="253"/>
    </location>
</feature>
<proteinExistence type="inferred from homology"/>
<keyword evidence="7" id="KW-1185">Reference proteome</keyword>
<dbReference type="SUPFAM" id="SSF53720">
    <property type="entry name" value="ALDH-like"/>
    <property type="match status" value="1"/>
</dbReference>
<dbReference type="InterPro" id="IPR016161">
    <property type="entry name" value="Ald_DH/histidinol_DH"/>
</dbReference>
<name>A0A511QEN6_9VIBR</name>
<dbReference type="Gene3D" id="3.40.309.10">
    <property type="entry name" value="Aldehyde Dehydrogenase, Chain A, domain 2"/>
    <property type="match status" value="1"/>
</dbReference>